<dbReference type="EMBL" id="JJRY01000010">
    <property type="protein sequence ID" value="KEF37959.1"/>
    <property type="molecule type" value="Genomic_DNA"/>
</dbReference>
<evidence type="ECO:0000256" key="5">
    <source>
        <dbReference type="ARBA" id="ARBA00022801"/>
    </source>
</evidence>
<dbReference type="Gene3D" id="3.90.1720.10">
    <property type="entry name" value="endopeptidase domain like (from Nostoc punctiforme)"/>
    <property type="match status" value="1"/>
</dbReference>
<dbReference type="Pfam" id="PF01476">
    <property type="entry name" value="LysM"/>
    <property type="match status" value="2"/>
</dbReference>
<feature type="signal peptide" evidence="7">
    <location>
        <begin position="1"/>
        <end position="22"/>
    </location>
</feature>
<evidence type="ECO:0000256" key="1">
    <source>
        <dbReference type="ARBA" id="ARBA00007074"/>
    </source>
</evidence>
<dbReference type="InterPro" id="IPR000064">
    <property type="entry name" value="NLP_P60_dom"/>
</dbReference>
<dbReference type="SMART" id="SM00257">
    <property type="entry name" value="LysM"/>
    <property type="match status" value="2"/>
</dbReference>
<dbReference type="OrthoDB" id="9813368at2"/>
<comment type="similarity">
    <text evidence="1">Belongs to the peptidase C40 family.</text>
</comment>
<organism evidence="10 11">
    <name type="scientific">Schinkia azotoformans MEV2011</name>
    <dbReference type="NCBI Taxonomy" id="1348973"/>
    <lineage>
        <taxon>Bacteria</taxon>
        <taxon>Bacillati</taxon>
        <taxon>Bacillota</taxon>
        <taxon>Bacilli</taxon>
        <taxon>Bacillales</taxon>
        <taxon>Bacillaceae</taxon>
        <taxon>Calidifontibacillus/Schinkia group</taxon>
        <taxon>Schinkia</taxon>
    </lineage>
</organism>
<evidence type="ECO:0000259" key="8">
    <source>
        <dbReference type="PROSITE" id="PS51782"/>
    </source>
</evidence>
<dbReference type="PROSITE" id="PS51935">
    <property type="entry name" value="NLPC_P60"/>
    <property type="match status" value="1"/>
</dbReference>
<keyword evidence="4" id="KW-0677">Repeat</keyword>
<feature type="domain" description="LysM" evidence="8">
    <location>
        <begin position="73"/>
        <end position="118"/>
    </location>
</feature>
<keyword evidence="5 10" id="KW-0378">Hydrolase</keyword>
<dbReference type="PATRIC" id="fig|1348973.3.peg.2626"/>
<dbReference type="SUPFAM" id="SSF54001">
    <property type="entry name" value="Cysteine proteinases"/>
    <property type="match status" value="1"/>
</dbReference>
<dbReference type="InterPro" id="IPR038765">
    <property type="entry name" value="Papain-like_cys_pep_sf"/>
</dbReference>
<evidence type="ECO:0000256" key="4">
    <source>
        <dbReference type="ARBA" id="ARBA00022737"/>
    </source>
</evidence>
<dbReference type="GO" id="GO:0006508">
    <property type="term" value="P:proteolysis"/>
    <property type="evidence" value="ECO:0007669"/>
    <property type="project" value="UniProtKB-KW"/>
</dbReference>
<dbReference type="PROSITE" id="PS51782">
    <property type="entry name" value="LYSM"/>
    <property type="match status" value="2"/>
</dbReference>
<dbReference type="InterPro" id="IPR018392">
    <property type="entry name" value="LysM"/>
</dbReference>
<evidence type="ECO:0000256" key="3">
    <source>
        <dbReference type="ARBA" id="ARBA00022729"/>
    </source>
</evidence>
<dbReference type="AlphaFoldDB" id="A0A072NJS5"/>
<reference evidence="10 11" key="1">
    <citation type="submission" date="2014-04" db="EMBL/GenBank/DDBJ databases">
        <title>Draft genome sequence of Bacillus azotoformans MEV2011, a (co-) denitrifying strain unable to grow in the presence of oxygen.</title>
        <authorList>
            <person name="Nielsen M."/>
            <person name="Schreiber L."/>
            <person name="Finster K."/>
            <person name="Schramm A."/>
        </authorList>
    </citation>
    <scope>NUCLEOTIDE SEQUENCE [LARGE SCALE GENOMIC DNA]</scope>
    <source>
        <strain evidence="10 11">MEV2011</strain>
    </source>
</reference>
<feature type="chain" id="PRO_5001682718" evidence="7">
    <location>
        <begin position="23"/>
        <end position="253"/>
    </location>
</feature>
<evidence type="ECO:0000256" key="6">
    <source>
        <dbReference type="ARBA" id="ARBA00022807"/>
    </source>
</evidence>
<evidence type="ECO:0000313" key="10">
    <source>
        <dbReference type="EMBL" id="KEF37959.1"/>
    </source>
</evidence>
<dbReference type="CDD" id="cd00118">
    <property type="entry name" value="LysM"/>
    <property type="match status" value="2"/>
</dbReference>
<evidence type="ECO:0000313" key="11">
    <source>
        <dbReference type="Proteomes" id="UP000027936"/>
    </source>
</evidence>
<evidence type="ECO:0000256" key="2">
    <source>
        <dbReference type="ARBA" id="ARBA00022670"/>
    </source>
</evidence>
<protein>
    <submittedName>
        <fullName evidence="10">Cell wall-associated hydrolase, invasion-associated protein</fullName>
    </submittedName>
</protein>
<accession>A0A072NJS5</accession>
<dbReference type="InterPro" id="IPR036779">
    <property type="entry name" value="LysM_dom_sf"/>
</dbReference>
<feature type="domain" description="NlpC/P60" evidence="9">
    <location>
        <begin position="129"/>
        <end position="252"/>
    </location>
</feature>
<dbReference type="GO" id="GO:0008234">
    <property type="term" value="F:cysteine-type peptidase activity"/>
    <property type="evidence" value="ECO:0007669"/>
    <property type="project" value="UniProtKB-KW"/>
</dbReference>
<comment type="caution">
    <text evidence="10">The sequence shown here is derived from an EMBL/GenBank/DDBJ whole genome shotgun (WGS) entry which is preliminary data.</text>
</comment>
<dbReference type="Gene3D" id="3.10.350.10">
    <property type="entry name" value="LysM domain"/>
    <property type="match status" value="2"/>
</dbReference>
<evidence type="ECO:0000259" key="9">
    <source>
        <dbReference type="PROSITE" id="PS51935"/>
    </source>
</evidence>
<dbReference type="RefSeq" id="WP_051678212.1">
    <property type="nucleotide sequence ID" value="NZ_JJRY01000010.1"/>
</dbReference>
<gene>
    <name evidence="10" type="ORF">M670_02715</name>
</gene>
<evidence type="ECO:0000256" key="7">
    <source>
        <dbReference type="SAM" id="SignalP"/>
    </source>
</evidence>
<dbReference type="InterPro" id="IPR051202">
    <property type="entry name" value="Peptidase_C40"/>
</dbReference>
<dbReference type="SUPFAM" id="SSF54106">
    <property type="entry name" value="LysM domain"/>
    <property type="match status" value="2"/>
</dbReference>
<keyword evidence="2" id="KW-0645">Protease</keyword>
<keyword evidence="6" id="KW-0788">Thiol protease</keyword>
<dbReference type="Proteomes" id="UP000027936">
    <property type="component" value="Unassembled WGS sequence"/>
</dbReference>
<feature type="domain" description="LysM" evidence="8">
    <location>
        <begin position="23"/>
        <end position="66"/>
    </location>
</feature>
<proteinExistence type="inferred from homology"/>
<keyword evidence="3 7" id="KW-0732">Signal</keyword>
<dbReference type="Pfam" id="PF00877">
    <property type="entry name" value="NLPC_P60"/>
    <property type="match status" value="1"/>
</dbReference>
<dbReference type="PANTHER" id="PTHR47053">
    <property type="entry name" value="MUREIN DD-ENDOPEPTIDASE MEPH-RELATED"/>
    <property type="match status" value="1"/>
</dbReference>
<dbReference type="PANTHER" id="PTHR47053:SF1">
    <property type="entry name" value="MUREIN DD-ENDOPEPTIDASE MEPH-RELATED"/>
    <property type="match status" value="1"/>
</dbReference>
<sequence>MKKFIITAGLAGTLLFASQADAATYTVKSGDVLWKIAYDNNTSASQIIEWNGLTSAMIYPGQVLKVSQDLTNSKYTVKAGDTIYIISQKYNTTITAILAINAQITNPNNLYIGQVINVPSTSQTVPVQETTGQDIINSGKKYIGAGYLYAASTTRADVFDCSSFIKRVYEEHGIYLPRTSQEQANAGTSVPFSQARVGDIVSYDTNFDGTIDHAGLFVDPNTILHSSSSKGVDYSNTTYYWKDRMVKVTRIIK</sequence>
<name>A0A072NJS5_SCHAZ</name>